<sequence length="550" mass="62350">MKILIVDDNKVNIKVLSPFLKKWGYSIIECYDGLQAIEKFKTESPDLILMDIVMPEMNGREAAKKIKALSAEVYTPIIFVTALKAEMDIVDALESGGDDYISKPFDKNLLYSKIKVHERIVNLNAELDSKNKKLTVYNQRIRYEQELVGHFFDWGQEMCDIDPSYINYYTSPASAFNGDLFLVRRRPSGGLYVLVGDFTGHGLTAAIGTIPVTEIFFRMAEKNYSVVDIVREINQKLNQILPVEIFFAATVMEVDQYASTISVWSGGLPECYIVDMENNKLLTVSSDHMPLAVLDDNEFDSSIKTYSIAHGMKLYCFTDGVIESFNDVGEMYGDERIRQVLLKENEDTIESLLNDVKNFTHGKKQSDDTTIVEINFKPLDDLPCVIDDSANTNIMPFSLEFKLSVNAMRKQHSLLQVADMLDGNNKLRQHKSYLYTVITELYVNALEHGVLGLASGDKTDPDAFDEYYQNKKMALEKLTKSEICINVFMPETCDKVFITVTHNGEIKKTNHSSIDADEQLFGRGLGIVKSLCHEFEYLDYGRVVKATYLV</sequence>
<organism evidence="3">
    <name type="scientific">hydrothermal vent metagenome</name>
    <dbReference type="NCBI Taxonomy" id="652676"/>
    <lineage>
        <taxon>unclassified sequences</taxon>
        <taxon>metagenomes</taxon>
        <taxon>ecological metagenomes</taxon>
    </lineage>
</organism>
<dbReference type="PANTHER" id="PTHR43156:SF2">
    <property type="entry name" value="STAGE II SPORULATION PROTEIN E"/>
    <property type="match status" value="1"/>
</dbReference>
<dbReference type="GO" id="GO:0000160">
    <property type="term" value="P:phosphorelay signal transduction system"/>
    <property type="evidence" value="ECO:0007669"/>
    <property type="project" value="InterPro"/>
</dbReference>
<dbReference type="SMART" id="SM00331">
    <property type="entry name" value="PP2C_SIG"/>
    <property type="match status" value="1"/>
</dbReference>
<reference evidence="3" key="1">
    <citation type="submission" date="2018-06" db="EMBL/GenBank/DDBJ databases">
        <authorList>
            <person name="Zhirakovskaya E."/>
        </authorList>
    </citation>
    <scope>NUCLEOTIDE SEQUENCE</scope>
</reference>
<dbReference type="Pfam" id="PF07228">
    <property type="entry name" value="SpoIIE"/>
    <property type="match status" value="1"/>
</dbReference>
<dbReference type="Gene3D" id="3.60.40.10">
    <property type="entry name" value="PPM-type phosphatase domain"/>
    <property type="match status" value="1"/>
</dbReference>
<dbReference type="PROSITE" id="PS50110">
    <property type="entry name" value="RESPONSE_REGULATORY"/>
    <property type="match status" value="1"/>
</dbReference>
<dbReference type="InterPro" id="IPR011006">
    <property type="entry name" value="CheY-like_superfamily"/>
</dbReference>
<protein>
    <submittedName>
        <fullName evidence="3">Serine phosphatase RsbU, regulator of sigma subunit</fullName>
    </submittedName>
</protein>
<dbReference type="EMBL" id="UOFS01000042">
    <property type="protein sequence ID" value="VAX00070.1"/>
    <property type="molecule type" value="Genomic_DNA"/>
</dbReference>
<dbReference type="PANTHER" id="PTHR43156">
    <property type="entry name" value="STAGE II SPORULATION PROTEIN E-RELATED"/>
    <property type="match status" value="1"/>
</dbReference>
<evidence type="ECO:0000313" key="3">
    <source>
        <dbReference type="EMBL" id="VAX00070.1"/>
    </source>
</evidence>
<feature type="domain" description="Response regulatory" evidence="2">
    <location>
        <begin position="2"/>
        <end position="118"/>
    </location>
</feature>
<gene>
    <name evidence="3" type="ORF">MNBD_GAMMA22-1117</name>
</gene>
<evidence type="ECO:0000256" key="1">
    <source>
        <dbReference type="ARBA" id="ARBA00022801"/>
    </source>
</evidence>
<evidence type="ECO:0000259" key="2">
    <source>
        <dbReference type="PROSITE" id="PS50110"/>
    </source>
</evidence>
<dbReference type="InterPro" id="IPR001932">
    <property type="entry name" value="PPM-type_phosphatase-like_dom"/>
</dbReference>
<keyword evidence="1" id="KW-0378">Hydrolase</keyword>
<dbReference type="InterPro" id="IPR036457">
    <property type="entry name" value="PPM-type-like_dom_sf"/>
</dbReference>
<dbReference type="SMART" id="SM00448">
    <property type="entry name" value="REC"/>
    <property type="match status" value="1"/>
</dbReference>
<dbReference type="Gene3D" id="3.40.50.2300">
    <property type="match status" value="1"/>
</dbReference>
<name>A0A3B1APA9_9ZZZZ</name>
<dbReference type="SUPFAM" id="SSF52172">
    <property type="entry name" value="CheY-like"/>
    <property type="match status" value="1"/>
</dbReference>
<dbReference type="GO" id="GO:0016791">
    <property type="term" value="F:phosphatase activity"/>
    <property type="evidence" value="ECO:0007669"/>
    <property type="project" value="TreeGrafter"/>
</dbReference>
<dbReference type="InterPro" id="IPR001789">
    <property type="entry name" value="Sig_transdc_resp-reg_receiver"/>
</dbReference>
<dbReference type="Pfam" id="PF00072">
    <property type="entry name" value="Response_reg"/>
    <property type="match status" value="1"/>
</dbReference>
<dbReference type="InterPro" id="IPR052016">
    <property type="entry name" value="Bact_Sigma-Reg"/>
</dbReference>
<dbReference type="SUPFAM" id="SSF81606">
    <property type="entry name" value="PP2C-like"/>
    <property type="match status" value="1"/>
</dbReference>
<proteinExistence type="predicted"/>
<dbReference type="AlphaFoldDB" id="A0A3B1APA9"/>
<accession>A0A3B1APA9</accession>